<reference evidence="1" key="1">
    <citation type="journal article" date="2014" name="Int. J. Syst. Evol. Microbiol.">
        <title>Complete genome sequence of Corynebacterium casei LMG S-19264T (=DSM 44701T), isolated from a smear-ripened cheese.</title>
        <authorList>
            <consortium name="US DOE Joint Genome Institute (JGI-PGF)"/>
            <person name="Walter F."/>
            <person name="Albersmeier A."/>
            <person name="Kalinowski J."/>
            <person name="Ruckert C."/>
        </authorList>
    </citation>
    <scope>NUCLEOTIDE SEQUENCE</scope>
    <source>
        <strain evidence="1">KCTC 32501</strain>
    </source>
</reference>
<reference evidence="1" key="2">
    <citation type="submission" date="2020-09" db="EMBL/GenBank/DDBJ databases">
        <authorList>
            <person name="Sun Q."/>
            <person name="Kim S."/>
        </authorList>
    </citation>
    <scope>NUCLEOTIDE SEQUENCE</scope>
    <source>
        <strain evidence="1">KCTC 32501</strain>
    </source>
</reference>
<accession>A0A8J3CIT2</accession>
<dbReference type="Proteomes" id="UP000614287">
    <property type="component" value="Unassembled WGS sequence"/>
</dbReference>
<evidence type="ECO:0000313" key="1">
    <source>
        <dbReference type="EMBL" id="GHA79519.1"/>
    </source>
</evidence>
<comment type="caution">
    <text evidence="1">The sequence shown here is derived from an EMBL/GenBank/DDBJ whole genome shotgun (WGS) entry which is preliminary data.</text>
</comment>
<dbReference type="InterPro" id="IPR010982">
    <property type="entry name" value="Lambda_DNA-bd_dom_sf"/>
</dbReference>
<proteinExistence type="predicted"/>
<dbReference type="AlphaFoldDB" id="A0A8J3CIT2"/>
<dbReference type="RefSeq" id="WP_189493889.1">
    <property type="nucleotide sequence ID" value="NZ_BMZG01000015.1"/>
</dbReference>
<protein>
    <submittedName>
        <fullName evidence="1">Uncharacterized protein</fullName>
    </submittedName>
</protein>
<dbReference type="EMBL" id="BMZG01000015">
    <property type="protein sequence ID" value="GHA79519.1"/>
    <property type="molecule type" value="Genomic_DNA"/>
</dbReference>
<organism evidence="1 2">
    <name type="scientific">Formosimonas limnophila</name>
    <dbReference type="NCBI Taxonomy" id="1384487"/>
    <lineage>
        <taxon>Bacteria</taxon>
        <taxon>Pseudomonadati</taxon>
        <taxon>Pseudomonadota</taxon>
        <taxon>Betaproteobacteria</taxon>
        <taxon>Burkholderiales</taxon>
        <taxon>Burkholderiaceae</taxon>
        <taxon>Formosimonas</taxon>
    </lineage>
</organism>
<gene>
    <name evidence="1" type="ORF">GCM10009007_20640</name>
</gene>
<keyword evidence="2" id="KW-1185">Reference proteome</keyword>
<dbReference type="Gene3D" id="1.10.260.40">
    <property type="entry name" value="lambda repressor-like DNA-binding domains"/>
    <property type="match status" value="1"/>
</dbReference>
<evidence type="ECO:0000313" key="2">
    <source>
        <dbReference type="Proteomes" id="UP000614287"/>
    </source>
</evidence>
<dbReference type="GO" id="GO:0003677">
    <property type="term" value="F:DNA binding"/>
    <property type="evidence" value="ECO:0007669"/>
    <property type="project" value="InterPro"/>
</dbReference>
<sequence>MHIGDKIDAVLKQKDMKRTTMGKKIGAILGVKPPSSQAMRGWITTGRIDKGWLSAIAQALDVSLEWLINNQNHTGMDSTAPVMSGQGIPVETAKQAAAQAYAAAQAVGNLDSEQFVKMFLLFCKVDERPAVNPPSHVQTIEGNHNTNTQMGHITIGK</sequence>
<name>A0A8J3CIT2_9BURK</name>